<accession>A0ABD6ADH0</accession>
<organism evidence="1 2">
    <name type="scientific">Halomarina halobia</name>
    <dbReference type="NCBI Taxonomy" id="3033386"/>
    <lineage>
        <taxon>Archaea</taxon>
        <taxon>Methanobacteriati</taxon>
        <taxon>Methanobacteriota</taxon>
        <taxon>Stenosarchaea group</taxon>
        <taxon>Halobacteria</taxon>
        <taxon>Halobacteriales</taxon>
        <taxon>Natronomonadaceae</taxon>
        <taxon>Halomarina</taxon>
    </lineage>
</organism>
<dbReference type="RefSeq" id="WP_276305804.1">
    <property type="nucleotide sequence ID" value="NZ_CP119993.1"/>
</dbReference>
<dbReference type="GeneID" id="79317417"/>
<dbReference type="EMBL" id="JBHTBF010000003">
    <property type="protein sequence ID" value="MFC7318405.1"/>
    <property type="molecule type" value="Genomic_DNA"/>
</dbReference>
<evidence type="ECO:0000313" key="1">
    <source>
        <dbReference type="EMBL" id="MFC7318405.1"/>
    </source>
</evidence>
<comment type="caution">
    <text evidence="1">The sequence shown here is derived from an EMBL/GenBank/DDBJ whole genome shotgun (WGS) entry which is preliminary data.</text>
</comment>
<gene>
    <name evidence="1" type="ORF">ACFQPE_16620</name>
</gene>
<keyword evidence="2" id="KW-1185">Reference proteome</keyword>
<evidence type="ECO:0000313" key="2">
    <source>
        <dbReference type="Proteomes" id="UP001596547"/>
    </source>
</evidence>
<protein>
    <submittedName>
        <fullName evidence="1">Uncharacterized protein</fullName>
    </submittedName>
</protein>
<dbReference type="Proteomes" id="UP001596547">
    <property type="component" value="Unassembled WGS sequence"/>
</dbReference>
<name>A0ABD6ADH0_9EURY</name>
<dbReference type="AlphaFoldDB" id="A0ABD6ADH0"/>
<proteinExistence type="predicted"/>
<sequence>MGCTFPQLLNTLTVPVFVYGLYAAYTRKPVRTAVCTAAVMALKPWFVAELIDHHEASTAAGG</sequence>
<reference evidence="1 2" key="1">
    <citation type="journal article" date="2019" name="Int. J. Syst. Evol. Microbiol.">
        <title>The Global Catalogue of Microorganisms (GCM) 10K type strain sequencing project: providing services to taxonomists for standard genome sequencing and annotation.</title>
        <authorList>
            <consortium name="The Broad Institute Genomics Platform"/>
            <consortium name="The Broad Institute Genome Sequencing Center for Infectious Disease"/>
            <person name="Wu L."/>
            <person name="Ma J."/>
        </authorList>
    </citation>
    <scope>NUCLEOTIDE SEQUENCE [LARGE SCALE GENOMIC DNA]</scope>
    <source>
        <strain evidence="1 2">PSR21</strain>
    </source>
</reference>